<dbReference type="InterPro" id="IPR036900">
    <property type="entry name" value="A-D-PHexomutase_C_sf"/>
</dbReference>
<dbReference type="SUPFAM" id="SSF55957">
    <property type="entry name" value="Phosphoglucomutase, C-terminal domain"/>
    <property type="match status" value="1"/>
</dbReference>
<dbReference type="InterPro" id="IPR016066">
    <property type="entry name" value="A-D-PHexomutase_CS"/>
</dbReference>
<sequence>MDNTDLFVPTGNEEADAVLLKWLSWEKGENDLDLLKKLISTNNVNEIQRLFLLPRLTFGTAGLRGPMQPGPGGINELIVLQTAQGLLRYAAECLGDQLYKKGIVIGFDGRHNSARFAEITARIFHNAEVPVGLFTDYVPTPLIPYAVKTQKYAIGVMVTASHNPKIDNGYKVYWDNGCQITSPHDKNIQKHILENLRPWPKSWDSKNLPSNYYKNPDQVLVDYCENLGKLIPDDLRNINLTSPIDFIYTPMHGVGYKYIQRAFQEACLKPVIVVQEQAYPDPEFPTVKFPNPEENNALDLAIKLANEEGRSIVLANDPDADRLACAEKLANGEWHIFTGNELGALLGWWSLMVHKMLNTNSNLDDVYMLSSAVSSKILKTMADHDGFHFIETLTGFKWMGNAAISLTAAKKHVLFAFEEAIGFMWGTLVLDKDGVSAATMLATLACYLHDKQKSLNEQLKEIYDQYGYHITSNSYYVCHDENTINAIFNRLRSYPDTVRTDKYPHSILNGKYEICRVQDLTAGYDSLLGHPDLPCSKSSQVITFFFKNGFSVTLRTSGTEPKLKYYSEMRADPDVKDLETIKQTVAEMITAVCQEFLQPVENNLISRDK</sequence>
<evidence type="ECO:0000259" key="9">
    <source>
        <dbReference type="Pfam" id="PF02880"/>
    </source>
</evidence>
<keyword evidence="6" id="KW-0413">Isomerase</keyword>
<evidence type="ECO:0000256" key="3">
    <source>
        <dbReference type="ARBA" id="ARBA00022553"/>
    </source>
</evidence>
<dbReference type="PANTHER" id="PTHR45745">
    <property type="entry name" value="PHOSPHOMANNOMUTASE 45A"/>
    <property type="match status" value="1"/>
</dbReference>
<dbReference type="GO" id="GO:0008973">
    <property type="term" value="F:phosphopentomutase activity"/>
    <property type="evidence" value="ECO:0007669"/>
    <property type="project" value="TreeGrafter"/>
</dbReference>
<evidence type="ECO:0000256" key="5">
    <source>
        <dbReference type="ARBA" id="ARBA00022842"/>
    </source>
</evidence>
<keyword evidence="4" id="KW-0479">Metal-binding</keyword>
<reference evidence="10" key="1">
    <citation type="submission" date="2020-03" db="EMBL/GenBank/DDBJ databases">
        <title>Transcriptomic Profiling of the Digestive Tract of the Rat Flea, Xenopsylla cheopis, Following Blood Feeding and Infection with Yersinia pestis.</title>
        <authorList>
            <person name="Bland D.M."/>
            <person name="Martens C.A."/>
            <person name="Virtaneva K."/>
            <person name="Kanakabandi K."/>
            <person name="Long D."/>
            <person name="Rosenke R."/>
            <person name="Saturday G.A."/>
            <person name="Hoyt F.H."/>
            <person name="Bruno D.P."/>
            <person name="Ribeiro J.M.C."/>
            <person name="Hinnebusch J."/>
        </authorList>
    </citation>
    <scope>NUCLEOTIDE SEQUENCE</scope>
</reference>
<dbReference type="GO" id="GO:0006166">
    <property type="term" value="P:purine ribonucleoside salvage"/>
    <property type="evidence" value="ECO:0007669"/>
    <property type="project" value="TreeGrafter"/>
</dbReference>
<dbReference type="GO" id="GO:0005634">
    <property type="term" value="C:nucleus"/>
    <property type="evidence" value="ECO:0007669"/>
    <property type="project" value="TreeGrafter"/>
</dbReference>
<dbReference type="GO" id="GO:0005975">
    <property type="term" value="P:carbohydrate metabolic process"/>
    <property type="evidence" value="ECO:0007669"/>
    <property type="project" value="InterPro"/>
</dbReference>
<comment type="similarity">
    <text evidence="2">Belongs to the phosphohexose mutase family.</text>
</comment>
<evidence type="ECO:0000313" key="10">
    <source>
        <dbReference type="EMBL" id="NOV47173.1"/>
    </source>
</evidence>
<protein>
    <submittedName>
        <fullName evidence="10">Putative phosphoglucomutase/phosphomannomutase</fullName>
    </submittedName>
</protein>
<evidence type="ECO:0000256" key="6">
    <source>
        <dbReference type="ARBA" id="ARBA00023235"/>
    </source>
</evidence>
<dbReference type="CDD" id="cd05799">
    <property type="entry name" value="PGM2"/>
    <property type="match status" value="1"/>
</dbReference>
<dbReference type="Pfam" id="PF02880">
    <property type="entry name" value="PGM_PMM_III"/>
    <property type="match status" value="1"/>
</dbReference>
<dbReference type="InterPro" id="IPR005846">
    <property type="entry name" value="A-D-PHexomutase_a/b/a-III"/>
</dbReference>
<dbReference type="Gene3D" id="3.40.120.10">
    <property type="entry name" value="Alpha-D-Glucose-1,6-Bisphosphate, subunit A, domain 3"/>
    <property type="match status" value="3"/>
</dbReference>
<keyword evidence="5" id="KW-0460">Magnesium</keyword>
<dbReference type="InterPro" id="IPR005845">
    <property type="entry name" value="A-D-PHexomutase_a/b/a-II"/>
</dbReference>
<evidence type="ECO:0000256" key="1">
    <source>
        <dbReference type="ARBA" id="ARBA00001946"/>
    </source>
</evidence>
<feature type="domain" description="Alpha-D-phosphohexomutase alpha/beta/alpha" evidence="7">
    <location>
        <begin position="56"/>
        <end position="194"/>
    </location>
</feature>
<dbReference type="EMBL" id="GIIL01003447">
    <property type="protein sequence ID" value="NOV47173.1"/>
    <property type="molecule type" value="Transcribed_RNA"/>
</dbReference>
<evidence type="ECO:0000256" key="4">
    <source>
        <dbReference type="ARBA" id="ARBA00022723"/>
    </source>
</evidence>
<dbReference type="InterPro" id="IPR005844">
    <property type="entry name" value="A-D-PHexomutase_a/b/a-I"/>
</dbReference>
<organism evidence="10">
    <name type="scientific">Xenopsylla cheopis</name>
    <name type="common">Oriental rat flea</name>
    <name type="synonym">Pulex cheopis</name>
    <dbReference type="NCBI Taxonomy" id="163159"/>
    <lineage>
        <taxon>Eukaryota</taxon>
        <taxon>Metazoa</taxon>
        <taxon>Ecdysozoa</taxon>
        <taxon>Arthropoda</taxon>
        <taxon>Hexapoda</taxon>
        <taxon>Insecta</taxon>
        <taxon>Pterygota</taxon>
        <taxon>Neoptera</taxon>
        <taxon>Endopterygota</taxon>
        <taxon>Siphonaptera</taxon>
        <taxon>Pulicidae</taxon>
        <taxon>Xenopsyllinae</taxon>
        <taxon>Xenopsylla</taxon>
    </lineage>
</organism>
<dbReference type="GO" id="GO:0000287">
    <property type="term" value="F:magnesium ion binding"/>
    <property type="evidence" value="ECO:0007669"/>
    <property type="project" value="InterPro"/>
</dbReference>
<evidence type="ECO:0000259" key="7">
    <source>
        <dbReference type="Pfam" id="PF02878"/>
    </source>
</evidence>
<dbReference type="AlphaFoldDB" id="A0A6M2DLH5"/>
<feature type="domain" description="Alpha-D-phosphohexomutase alpha/beta/alpha" evidence="8">
    <location>
        <begin position="223"/>
        <end position="327"/>
    </location>
</feature>
<keyword evidence="3" id="KW-0597">Phosphoprotein</keyword>
<name>A0A6M2DLH5_XENCH</name>
<dbReference type="FunFam" id="3.40.120.10:FF:000017">
    <property type="entry name" value="glucose 1,6-bisphosphate synthase"/>
    <property type="match status" value="1"/>
</dbReference>
<dbReference type="PROSITE" id="PS00710">
    <property type="entry name" value="PGM_PMM"/>
    <property type="match status" value="1"/>
</dbReference>
<dbReference type="InterPro" id="IPR016055">
    <property type="entry name" value="A-D-PHexomutase_a/b/a-I/II/III"/>
</dbReference>
<dbReference type="SUPFAM" id="SSF53738">
    <property type="entry name" value="Phosphoglucomutase, first 3 domains"/>
    <property type="match status" value="3"/>
</dbReference>
<dbReference type="Pfam" id="PF02879">
    <property type="entry name" value="PGM_PMM_II"/>
    <property type="match status" value="1"/>
</dbReference>
<evidence type="ECO:0000259" key="8">
    <source>
        <dbReference type="Pfam" id="PF02879"/>
    </source>
</evidence>
<evidence type="ECO:0000256" key="2">
    <source>
        <dbReference type="ARBA" id="ARBA00010231"/>
    </source>
</evidence>
<feature type="domain" description="Alpha-D-phosphohexomutase alpha/beta/alpha" evidence="9">
    <location>
        <begin position="351"/>
        <end position="466"/>
    </location>
</feature>
<dbReference type="PANTHER" id="PTHR45745:SF1">
    <property type="entry name" value="PHOSPHOGLUCOMUTASE 2B-RELATED"/>
    <property type="match status" value="1"/>
</dbReference>
<comment type="cofactor">
    <cofactor evidence="1">
        <name>Mg(2+)</name>
        <dbReference type="ChEBI" id="CHEBI:18420"/>
    </cofactor>
</comment>
<dbReference type="Pfam" id="PF02878">
    <property type="entry name" value="PGM_PMM_I"/>
    <property type="match status" value="1"/>
</dbReference>
<accession>A0A6M2DLH5</accession>
<proteinExistence type="inferred from homology"/>